<dbReference type="PROSITE" id="PS50818">
    <property type="entry name" value="INTEIN_C_TER"/>
    <property type="match status" value="1"/>
</dbReference>
<dbReference type="InterPro" id="IPR022385">
    <property type="entry name" value="Rhs_assc_core"/>
</dbReference>
<evidence type="ECO:0000259" key="5">
    <source>
        <dbReference type="SMART" id="SM00306"/>
    </source>
</evidence>
<dbReference type="InterPro" id="IPR003615">
    <property type="entry name" value="HNH_nuc"/>
</dbReference>
<dbReference type="SMART" id="SM00306">
    <property type="entry name" value="HintN"/>
    <property type="match status" value="1"/>
</dbReference>
<dbReference type="NCBIfam" id="TIGR01643">
    <property type="entry name" value="YD_repeat_2x"/>
    <property type="match status" value="1"/>
</dbReference>
<dbReference type="OrthoDB" id="5150353at2"/>
<comment type="caution">
    <text evidence="6">The sequence shown here is derived from an EMBL/GenBank/DDBJ whole genome shotgun (WGS) entry which is preliminary data.</text>
</comment>
<dbReference type="Proteomes" id="UP000295124">
    <property type="component" value="Unassembled WGS sequence"/>
</dbReference>
<reference evidence="6 7" key="1">
    <citation type="submission" date="2019-03" db="EMBL/GenBank/DDBJ databases">
        <title>Draft genome sequences of novel Actinobacteria.</title>
        <authorList>
            <person name="Sahin N."/>
            <person name="Ay H."/>
            <person name="Saygin H."/>
        </authorList>
    </citation>
    <scope>NUCLEOTIDE SEQUENCE [LARGE SCALE GENOMIC DNA]</scope>
    <source>
        <strain evidence="6 7">JCM 13523</strain>
    </source>
</reference>
<dbReference type="PANTHER" id="PTHR32305">
    <property type="match status" value="1"/>
</dbReference>
<dbReference type="InterPro" id="IPR031325">
    <property type="entry name" value="RHS_repeat"/>
</dbReference>
<dbReference type="CDD" id="cd00081">
    <property type="entry name" value="Hint"/>
    <property type="match status" value="1"/>
</dbReference>
<feature type="region of interest" description="Disordered" evidence="3">
    <location>
        <begin position="2179"/>
        <end position="2238"/>
    </location>
</feature>
<dbReference type="NCBIfam" id="TIGR03696">
    <property type="entry name" value="Rhs_assc_core"/>
    <property type="match status" value="1"/>
</dbReference>
<dbReference type="InterPro" id="IPR050708">
    <property type="entry name" value="T6SS_VgrG/RHS"/>
</dbReference>
<dbReference type="Gene3D" id="1.10.30.50">
    <property type="match status" value="1"/>
</dbReference>
<dbReference type="InterPro" id="IPR036844">
    <property type="entry name" value="Hint_dom_sf"/>
</dbReference>
<feature type="domain" description="Hint" evidence="5">
    <location>
        <begin position="1987"/>
        <end position="2093"/>
    </location>
</feature>
<dbReference type="InterPro" id="IPR056823">
    <property type="entry name" value="TEN-like_YD-shell"/>
</dbReference>
<feature type="coiled-coil region" evidence="2">
    <location>
        <begin position="1867"/>
        <end position="1901"/>
    </location>
</feature>
<feature type="compositionally biased region" description="Low complexity" evidence="3">
    <location>
        <begin position="1601"/>
        <end position="1613"/>
    </location>
</feature>
<dbReference type="InterPro" id="IPR006530">
    <property type="entry name" value="YD"/>
</dbReference>
<dbReference type="InterPro" id="IPR002711">
    <property type="entry name" value="HNH"/>
</dbReference>
<dbReference type="GO" id="GO:0008270">
    <property type="term" value="F:zinc ion binding"/>
    <property type="evidence" value="ECO:0007669"/>
    <property type="project" value="InterPro"/>
</dbReference>
<dbReference type="PANTHER" id="PTHR32305:SF17">
    <property type="entry name" value="TRNA NUCLEASE WAPA"/>
    <property type="match status" value="1"/>
</dbReference>
<proteinExistence type="predicted"/>
<dbReference type="Pfam" id="PF01844">
    <property type="entry name" value="HNH"/>
    <property type="match status" value="1"/>
</dbReference>
<dbReference type="SUPFAM" id="SSF51294">
    <property type="entry name" value="Hedgehog/intein (Hint) domain"/>
    <property type="match status" value="1"/>
</dbReference>
<feature type="signal peptide" evidence="4">
    <location>
        <begin position="1"/>
        <end position="30"/>
    </location>
</feature>
<dbReference type="RefSeq" id="WP_132166449.1">
    <property type="nucleotide sequence ID" value="NZ_SMKX01000015.1"/>
</dbReference>
<dbReference type="InterPro" id="IPR030934">
    <property type="entry name" value="Intein_C"/>
</dbReference>
<dbReference type="Gene3D" id="2.180.10.10">
    <property type="entry name" value="RHS repeat-associated core"/>
    <property type="match status" value="2"/>
</dbReference>
<dbReference type="InterPro" id="IPR003587">
    <property type="entry name" value="Hint_dom_N"/>
</dbReference>
<dbReference type="EMBL" id="SMKX01000015">
    <property type="protein sequence ID" value="TDD61354.1"/>
    <property type="molecule type" value="Genomic_DNA"/>
</dbReference>
<dbReference type="Gene3D" id="2.170.16.10">
    <property type="entry name" value="Hedgehog/Intein (Hint) domain"/>
    <property type="match status" value="1"/>
</dbReference>
<feature type="region of interest" description="Disordered" evidence="3">
    <location>
        <begin position="39"/>
        <end position="76"/>
    </location>
</feature>
<evidence type="ECO:0000256" key="2">
    <source>
        <dbReference type="SAM" id="Coils"/>
    </source>
</evidence>
<feature type="chain" id="PRO_5039368373" description="Hint domain-containing protein" evidence="4">
    <location>
        <begin position="31"/>
        <end position="2238"/>
    </location>
</feature>
<accession>A0A4R4ZTB3</accession>
<keyword evidence="1" id="KW-0677">Repeat</keyword>
<dbReference type="Pfam" id="PF25023">
    <property type="entry name" value="TEN_YD-shell"/>
    <property type="match status" value="1"/>
</dbReference>
<feature type="region of interest" description="Disordered" evidence="3">
    <location>
        <begin position="1591"/>
        <end position="1613"/>
    </location>
</feature>
<gene>
    <name evidence="6" type="ORF">E1263_07540</name>
</gene>
<sequence length="2238" mass="240097">MTRPPKRLTRPARTALVTVLGLSLITGLTAYVPDATAKAVAGPPPATQPDKSIPGKDFKARAKPAPGKAGTQTPVQVPVWPTASGAVVPLQGLQKGAVRAVASSPVKVGPITTTAAGTTAKAVAGTPTSVKVDVLDQAGSTALGVAGLALRLSRADGQAAAGRTRLQVDYSKFRHAYGGDWSSRLRIVELACKTATSCTTTRVVPGGVNDGKAGVVSADVDLPAAPIGKAASAASTFAVMAAADGPNGSFSASSLSPASTWQVSPQTGDFSWNYPMRVPPGTAGPRPQLAINYSSGSVDGQTASSNSQSSWIGQGHSLEHGFIERKYAGCTDDMAGGNNSAKTGDLCWKSDNATVSLAGHSSELLWDATDGWKLRNDDGSKIVRKTGATNGARNGEYWILTTNDGTEYYFGLNPIAGDPARTNSVLTVPVYGNHDGEPCNAATFAASYCQQAWRWNLDRVVDPHGNVMTYRYLVEDNYYGRNNNTGVSEYQRASYLTRIEYAERAGTDQAGSPPAWVDFTVAERCIPSGAITCAEAQRTQANASHWPDTPIDQICTSSTTCVGKTSPSFFTTKRLATVNTRIWQGGVRNVDSWTLTQTFEEPGDGTGKILWLKNLTHKGLAGPTVVTDPSVDFTYESLPNRVNVPDGTAFAMNKLRMKSITTESGTQITVNYLPAECTPSSLPGAGDAAAAATNNMRCMPVYFTRDGGENPTLHWFHKYPVSSYIEADLSTDSPDTQTTYEYAGKPAWHYDDNELTLPKYRTWGDWRGYGTVVMRSGLAGAQSKSKYLYFRGMHSDRANLAGTATKTVVVEDSQGGSHYDYPRLNGVQREQISYNRNAQDVEVEVEGSISTPWIFTSGSGGGHVSQLLGTKSVRSRTRLANGTYRVTGVDTEFDTLGMPIAVSDSGDVTKSADDRCTRHTYNRNPELNITTTISRTETVSAACDAATSRPADVVSDTLTFYDGNPGRTTPPAKGLVTEVQTMSGWTTGPVYEQRSRTTYDSYGRTKETFDALDRRTSLVDYTPAAAGPVTGVKTTDAKGFTNQTTMDPAWGSTLTEVDANNKRTEMSYDASGRLLWVWLPDRSKAAGHNASMAFSYKLSKSEPNVVVSSELLPDASYKTSRTLLDGMLRKRQIQTPGANGVGRLVVDTRYDPRGNVKTDAGPFYNAASGPVNELFDVPEQNLPSQTVHHYDDVNREIINVYKVQNAERWRTNMTFNGDSVSVDPPSGGTATTTLTDARGKTTELRQYHNGTTSGTYDSTTYTYTHRDELATVTNEAGSVWRYGYDIRGRQTSAVDPDKGTSTSTYDALDQVVSTKDGRNQSIFFSYDDLGRKTAVRKDTSTGALLASWAYDTLGKGLLTSSTRYSGGASYVSAINGYDAIDRPTSTTTTIPATEGKLAGTYTTSTEYNVDGSIKQATLPNLPGLPPETLRLGYDNAGNPQNLSGWSNYMADVVRSSYGEPLRYALASEVDKFVWQSFTYEEGTRRGTEMKVQRAGQANPDDTFGYNYDPAGNLKAVAHTSVAGIDRQCVQLDHLRRMTESWTPSGGTCTTGPAAQPLGGPLPYWKTYSYSPSGNRTKVVDHKAATTTNYTYPGATAARPHGVTGTSTSGPSGTAANTYSYDGAGNLASRTEGGDTDTFAWDPEGHLASVSGPTGAADTTSFVYDAEGSRLIKRDPTGSTLYLPSGEVRLDKATDKAAGTRYYQFDGQTIAMRTSDVAVEFLLADHHNTATVSIDAYSQTLSRRWQDPFGNTRFQNPTWEKNAHGFVDGKMDTSIGLTHLGAREYDPALGRFISVDPLMDNGDPQTLNSYAYGKNNPLTFSDADGLAAQVDLPNGDSMASGNPDATYKHHVESKKRAKEIRSRPPSVKEQFEKAVSHHKEQKEKAKAKIKRAVQDLVKLIADELGITDALNCAMNGDVSSCFATGITILTSLAGGLAGKIAAKYGAPWKWKKAAALIGKIGGLIDEAIDGVKGLRKAENEMQAAACAINSFVPGTLVLLADGTSKPIEKVVLGDKVVATDPASGQSSAEPVVATIIGSGKKQLVDLSLKTTSPDGSTSTAKVTATEGHPFYLPALGKWIDAGDLITGSQLQALNSKQSVVVSSTRHYTALARVHNLTVANIHTYYVATDGASSLTHNCGRAGMNFTSRDRELVYATNFIKFDGVLTCEYCGKEVVRRQSQKGVTGKADDAQIDHQDPKSRGGHGGIHNARVSCRECNRDKSDTPYDDWVAQRDDLFNDD</sequence>
<dbReference type="Pfam" id="PF07591">
    <property type="entry name" value="PT-HINT"/>
    <property type="match status" value="1"/>
</dbReference>
<feature type="compositionally biased region" description="Basic and acidic residues" evidence="3">
    <location>
        <begin position="2185"/>
        <end position="2198"/>
    </location>
</feature>
<keyword evidence="2" id="KW-0175">Coiled coil</keyword>
<evidence type="ECO:0000256" key="4">
    <source>
        <dbReference type="SAM" id="SignalP"/>
    </source>
</evidence>
<dbReference type="GO" id="GO:0004519">
    <property type="term" value="F:endonuclease activity"/>
    <property type="evidence" value="ECO:0007669"/>
    <property type="project" value="InterPro"/>
</dbReference>
<evidence type="ECO:0000313" key="7">
    <source>
        <dbReference type="Proteomes" id="UP000295124"/>
    </source>
</evidence>
<keyword evidence="4" id="KW-0732">Signal</keyword>
<organism evidence="6 7">
    <name type="scientific">Kribbella antibiotica</name>
    <dbReference type="NCBI Taxonomy" id="190195"/>
    <lineage>
        <taxon>Bacteria</taxon>
        <taxon>Bacillati</taxon>
        <taxon>Actinomycetota</taxon>
        <taxon>Actinomycetes</taxon>
        <taxon>Propionibacteriales</taxon>
        <taxon>Kribbellaceae</taxon>
        <taxon>Kribbella</taxon>
    </lineage>
</organism>
<dbReference type="CDD" id="cd00085">
    <property type="entry name" value="HNHc"/>
    <property type="match status" value="1"/>
</dbReference>
<evidence type="ECO:0000256" key="1">
    <source>
        <dbReference type="ARBA" id="ARBA00022737"/>
    </source>
</evidence>
<dbReference type="Pfam" id="PF05593">
    <property type="entry name" value="RHS_repeat"/>
    <property type="match status" value="1"/>
</dbReference>
<protein>
    <recommendedName>
        <fullName evidence="5">Hint domain-containing protein</fullName>
    </recommendedName>
</protein>
<evidence type="ECO:0000313" key="6">
    <source>
        <dbReference type="EMBL" id="TDD61354.1"/>
    </source>
</evidence>
<name>A0A4R4ZTB3_9ACTN</name>
<dbReference type="GO" id="GO:0003676">
    <property type="term" value="F:nucleic acid binding"/>
    <property type="evidence" value="ECO:0007669"/>
    <property type="project" value="InterPro"/>
</dbReference>
<evidence type="ECO:0000256" key="3">
    <source>
        <dbReference type="SAM" id="MobiDB-lite"/>
    </source>
</evidence>
<feature type="compositionally biased region" description="Basic and acidic residues" evidence="3">
    <location>
        <begin position="2211"/>
        <end position="2238"/>
    </location>
</feature>
<keyword evidence="7" id="KW-1185">Reference proteome</keyword>